<dbReference type="RefSeq" id="WP_254181205.1">
    <property type="nucleotide sequence ID" value="NZ_JANARS010000003.1"/>
</dbReference>
<evidence type="ECO:0000259" key="2">
    <source>
        <dbReference type="Pfam" id="PF01575"/>
    </source>
</evidence>
<reference evidence="3 4" key="1">
    <citation type="submission" date="2022-06" db="EMBL/GenBank/DDBJ databases">
        <authorList>
            <person name="So Y."/>
        </authorList>
    </citation>
    <scope>NUCLEOTIDE SEQUENCE [LARGE SCALE GENOMIC DNA]</scope>
    <source>
        <strain evidence="3 4">STR3</strain>
    </source>
</reference>
<proteinExistence type="inferred from homology"/>
<name>A0ABT1KW36_9ACTN</name>
<comment type="caution">
    <text evidence="3">The sequence shown here is derived from an EMBL/GenBank/DDBJ whole genome shotgun (WGS) entry which is preliminary data.</text>
</comment>
<dbReference type="InterPro" id="IPR039375">
    <property type="entry name" value="NodN-like"/>
</dbReference>
<dbReference type="SUPFAM" id="SSF54637">
    <property type="entry name" value="Thioesterase/thiol ester dehydrase-isomerase"/>
    <property type="match status" value="1"/>
</dbReference>
<dbReference type="Proteomes" id="UP001204524">
    <property type="component" value="Unassembled WGS sequence"/>
</dbReference>
<dbReference type="Gene3D" id="3.10.129.10">
    <property type="entry name" value="Hotdog Thioesterase"/>
    <property type="match status" value="1"/>
</dbReference>
<gene>
    <name evidence="3" type="ORF">NCI01_09340</name>
</gene>
<protein>
    <submittedName>
        <fullName evidence="3">MaoC family dehydratase</fullName>
    </submittedName>
</protein>
<dbReference type="PANTHER" id="PTHR42993">
    <property type="entry name" value="MAOC-LIKE DEHYDRATASE DOMAIN-CONTAINING PROTEIN"/>
    <property type="match status" value="1"/>
</dbReference>
<dbReference type="PANTHER" id="PTHR42993:SF1">
    <property type="entry name" value="MAOC-LIKE DEHYDRATASE DOMAIN-CONTAINING PROTEIN"/>
    <property type="match status" value="1"/>
</dbReference>
<evidence type="ECO:0000313" key="4">
    <source>
        <dbReference type="Proteomes" id="UP001204524"/>
    </source>
</evidence>
<accession>A0ABT1KW36</accession>
<dbReference type="CDD" id="cd03450">
    <property type="entry name" value="NodN"/>
    <property type="match status" value="1"/>
</dbReference>
<comment type="similarity">
    <text evidence="1">Belongs to the enoyl-CoA hydratase/isomerase family.</text>
</comment>
<organism evidence="3 4">
    <name type="scientific">Nocardioides pinisoli</name>
    <dbReference type="NCBI Taxonomy" id="2950279"/>
    <lineage>
        <taxon>Bacteria</taxon>
        <taxon>Bacillati</taxon>
        <taxon>Actinomycetota</taxon>
        <taxon>Actinomycetes</taxon>
        <taxon>Propionibacteriales</taxon>
        <taxon>Nocardioidaceae</taxon>
        <taxon>Nocardioides</taxon>
    </lineage>
</organism>
<dbReference type="EMBL" id="JANARS010000003">
    <property type="protein sequence ID" value="MCP3421997.1"/>
    <property type="molecule type" value="Genomic_DNA"/>
</dbReference>
<evidence type="ECO:0000256" key="1">
    <source>
        <dbReference type="ARBA" id="ARBA00005254"/>
    </source>
</evidence>
<dbReference type="InterPro" id="IPR029069">
    <property type="entry name" value="HotDog_dom_sf"/>
</dbReference>
<evidence type="ECO:0000313" key="3">
    <source>
        <dbReference type="EMBL" id="MCP3421997.1"/>
    </source>
</evidence>
<feature type="domain" description="MaoC-like" evidence="2">
    <location>
        <begin position="18"/>
        <end position="123"/>
    </location>
</feature>
<sequence length="159" mass="17144">MAGDRVVAPSAEEVLALKGRSVGPSDWLVVEQDRVDGYARAADDWHWAHNDVERASRGPFGGPIGHAHLTLALVPHLFASLVGFAEGEDAMFYGYNRVRFPTAVPVGSAIRMRADVVDVVDLGGGEQLTVDLTIEIDGVERPACVAQALFRHYPVKAPD</sequence>
<dbReference type="Pfam" id="PF01575">
    <property type="entry name" value="MaoC_dehydratas"/>
    <property type="match status" value="1"/>
</dbReference>
<dbReference type="InterPro" id="IPR002539">
    <property type="entry name" value="MaoC-like_dom"/>
</dbReference>
<keyword evidence="4" id="KW-1185">Reference proteome</keyword>